<dbReference type="InterPro" id="IPR001394">
    <property type="entry name" value="Peptidase_C19_UCH"/>
</dbReference>
<evidence type="ECO:0000256" key="7">
    <source>
        <dbReference type="ARBA" id="ARBA00022807"/>
    </source>
</evidence>
<evidence type="ECO:0000256" key="5">
    <source>
        <dbReference type="ARBA" id="ARBA00022786"/>
    </source>
</evidence>
<dbReference type="PANTHER" id="PTHR24006">
    <property type="entry name" value="UBIQUITIN CARBOXYL-TERMINAL HYDROLASE"/>
    <property type="match status" value="1"/>
</dbReference>
<reference evidence="15" key="1">
    <citation type="submission" date="2020-06" db="EMBL/GenBank/DDBJ databases">
        <title>Draft genome of Bugula neritina, a colonial animal packing powerful symbionts and potential medicines.</title>
        <authorList>
            <person name="Rayko M."/>
        </authorList>
    </citation>
    <scope>NUCLEOTIDE SEQUENCE [LARGE SCALE GENOMIC DNA]</scope>
    <source>
        <strain evidence="15">Kwan_BN1</strain>
    </source>
</reference>
<dbReference type="CDD" id="cd02661">
    <property type="entry name" value="Peptidase_C19E"/>
    <property type="match status" value="1"/>
</dbReference>
<keyword evidence="4" id="KW-0645">Protease</keyword>
<evidence type="ECO:0000256" key="12">
    <source>
        <dbReference type="ARBA" id="ARBA00043009"/>
    </source>
</evidence>
<evidence type="ECO:0000259" key="14">
    <source>
        <dbReference type="PROSITE" id="PS50235"/>
    </source>
</evidence>
<feature type="region of interest" description="Disordered" evidence="13">
    <location>
        <begin position="882"/>
        <end position="918"/>
    </location>
</feature>
<dbReference type="InterPro" id="IPR018200">
    <property type="entry name" value="USP_CS"/>
</dbReference>
<dbReference type="InterPro" id="IPR028889">
    <property type="entry name" value="USP"/>
</dbReference>
<comment type="catalytic activity">
    <reaction evidence="1">
        <text>Thiol-dependent hydrolysis of ester, thioester, amide, peptide and isopeptide bonds formed by the C-terminal Gly of ubiquitin (a 76-residue protein attached to proteins as an intracellular targeting signal).</text>
        <dbReference type="EC" id="3.4.19.12"/>
    </reaction>
</comment>
<evidence type="ECO:0000256" key="9">
    <source>
        <dbReference type="ARBA" id="ARBA00041300"/>
    </source>
</evidence>
<dbReference type="InterPro" id="IPR038765">
    <property type="entry name" value="Papain-like_cys_pep_sf"/>
</dbReference>
<feature type="region of interest" description="Disordered" evidence="13">
    <location>
        <begin position="807"/>
        <end position="839"/>
    </location>
</feature>
<sequence length="1209" mass="132650">MPVPNGLQNIISDSLKNSFKTKKENGQNDNIGETVTSSAKRSLLEKAEIKFVKAERDANSMLQNLKKKYICLNRGAASTDAGDQNTADVKLKDDGIAKPKVVLFPRDKVKLMWEQPRRVGAGLANLGNTCFLNSVLQCLSYTPPLANYFSSNLHKSQCRCGGFCMLCELQQHIGRCLSQSGGSVKPMAILQKLKLIAKHMRWGRQEDAHEFLRYVIDAMQKSCLAGQSNSLEKLSKETTLVHQVFGGYLRSQVRCLQCKTTSNTYDPVLDISVDLKGVNSVEKALQKFVQPEMLDIDNAYKCLRCKKKVRALKQFTIHRAPNILTVHFKRFDYHRLMGGKVTRHIEFSNKLNIRAYMSHKQGEPVNYQLYGVLVHSGFSCNSGHYYCYVKAPNQTWYCMNDSHVSQTGLNSVLNAEAYILFYVLSNSSTLPRKPTPTPSTASSTSSANLSAVKGDIKPRAGPTLLKDPCVSQKVSDSRKSQSTDSATPQSVQSRRVNLTTINKLGTTSSLVTNSSPVDLEGKGKSKVITDTHHSPSSKKTTTLSNGVMEATKKHKLINDDLPIHSPSKKMRTDSKEASLVSKLSSQPVTNHVTSPSPLSNGLTVQVEPEAAIPPTQLKPMSSPIKPKAMSPPTKSKAMSPPTKPKAMSPPVKPKATSPPTKPKAMSPPVKPKAMSPPTKPKAMSPPTKPGTSNPSVKPKTNSKSVTSNGNLDWQVSPSRLRHHSSSESCTSVNSTSDWNVTATCTKSAAASIPDKLGDSVKAKRQSDCVSSNDSADIPLKKRKLHRNNLCGGSVTSCLDTMRINETTPLPSESGATQTAATIQSKKKKKRKKKKKNLMVNGDVAGNLATSESASQINHVETAKTKLNGATENNEKVNGNLLHEDTRLIGSKSHHADGPTKRKKKKKLKKSQNQAAVTDQKAAMVNGDVSKVEAGGILNSCLSVSCMNGQLDVSSGESKSPAVKKKKKLKSKNVLTDRLNITERKIGVNGVDGASDGSSNGNDGDCEKVNGIPSSFVPSKARERMMKKRRYSEPVVKVWDEKVTDDDLALQPKVSRAPSSTWDGRKDSNISFLLERHSSLKGLGSKVLTWEGKKTEMNIETEREMYTPNYKDGWYDGYEQEIDEGKRKKVKLKTAQKHKANQQHFQSIQDNTNVVLQLFNRCRKKKGSYPVCPATNMETSKLLQTSSFKAFKLPEVGNILFKHSDHLHGL</sequence>
<comment type="similarity">
    <text evidence="2">Belongs to the peptidase C19 family.</text>
</comment>
<feature type="compositionally biased region" description="Low complexity" evidence="13">
    <location>
        <begin position="726"/>
        <end position="736"/>
    </location>
</feature>
<feature type="compositionally biased region" description="Basic residues" evidence="13">
    <location>
        <begin position="824"/>
        <end position="836"/>
    </location>
</feature>
<dbReference type="GO" id="GO:0005829">
    <property type="term" value="C:cytosol"/>
    <property type="evidence" value="ECO:0007669"/>
    <property type="project" value="TreeGrafter"/>
</dbReference>
<protein>
    <recommendedName>
        <fullName evidence="8">Ubiquitin carboxyl-terminal hydrolase 36</fullName>
        <ecNumber evidence="3">3.4.19.12</ecNumber>
    </recommendedName>
    <alternativeName>
        <fullName evidence="11">Deubiquitinating enzyme 36</fullName>
    </alternativeName>
    <alternativeName>
        <fullName evidence="10">Protein scrawny</fullName>
    </alternativeName>
    <alternativeName>
        <fullName evidence="9">Ubiquitin thioesterase 36</fullName>
    </alternativeName>
    <alternativeName>
        <fullName evidence="12">Ubiquitin-specific-processing protease 36</fullName>
    </alternativeName>
</protein>
<dbReference type="FunFam" id="3.90.70.10:FF:000119">
    <property type="entry name" value="Ubiquitin specific peptidase 36"/>
    <property type="match status" value="1"/>
</dbReference>
<evidence type="ECO:0000256" key="13">
    <source>
        <dbReference type="SAM" id="MobiDB-lite"/>
    </source>
</evidence>
<keyword evidence="16" id="KW-1185">Reference proteome</keyword>
<dbReference type="EC" id="3.4.19.12" evidence="3"/>
<feature type="compositionally biased region" description="Basic residues" evidence="13">
    <location>
        <begin position="900"/>
        <end position="909"/>
    </location>
</feature>
<dbReference type="Proteomes" id="UP000593567">
    <property type="component" value="Unassembled WGS sequence"/>
</dbReference>
<dbReference type="EMBL" id="VXIV02003230">
    <property type="protein sequence ID" value="KAF6019438.1"/>
    <property type="molecule type" value="Genomic_DNA"/>
</dbReference>
<feature type="region of interest" description="Disordered" evidence="13">
    <location>
        <begin position="559"/>
        <end position="736"/>
    </location>
</feature>
<dbReference type="Gene3D" id="3.90.70.10">
    <property type="entry name" value="Cysteine proteinases"/>
    <property type="match status" value="1"/>
</dbReference>
<evidence type="ECO:0000256" key="8">
    <source>
        <dbReference type="ARBA" id="ARBA00039432"/>
    </source>
</evidence>
<feature type="compositionally biased region" description="Polar residues" evidence="13">
    <location>
        <begin position="482"/>
        <end position="496"/>
    </location>
</feature>
<evidence type="ECO:0000256" key="10">
    <source>
        <dbReference type="ARBA" id="ARBA00042154"/>
    </source>
</evidence>
<dbReference type="SUPFAM" id="SSF54001">
    <property type="entry name" value="Cysteine proteinases"/>
    <property type="match status" value="1"/>
</dbReference>
<dbReference type="GO" id="GO:0005634">
    <property type="term" value="C:nucleus"/>
    <property type="evidence" value="ECO:0007669"/>
    <property type="project" value="TreeGrafter"/>
</dbReference>
<dbReference type="InterPro" id="IPR050164">
    <property type="entry name" value="Peptidase_C19"/>
</dbReference>
<evidence type="ECO:0000313" key="15">
    <source>
        <dbReference type="EMBL" id="KAF6019438.1"/>
    </source>
</evidence>
<feature type="region of interest" description="Disordered" evidence="13">
    <location>
        <begin position="991"/>
        <end position="1014"/>
    </location>
</feature>
<keyword evidence="7" id="KW-0788">Thiol protease</keyword>
<feature type="compositionally biased region" description="Polar residues" evidence="13">
    <location>
        <begin position="807"/>
        <end position="823"/>
    </location>
</feature>
<dbReference type="OrthoDB" id="420187at2759"/>
<feature type="compositionally biased region" description="Low complexity" evidence="13">
    <location>
        <begin position="991"/>
        <end position="1002"/>
    </location>
</feature>
<feature type="compositionally biased region" description="Low complexity" evidence="13">
    <location>
        <begin position="653"/>
        <end position="664"/>
    </location>
</feature>
<dbReference type="Pfam" id="PF00443">
    <property type="entry name" value="UCH"/>
    <property type="match status" value="1"/>
</dbReference>
<dbReference type="AlphaFoldDB" id="A0A7J7J1W2"/>
<dbReference type="PROSITE" id="PS00973">
    <property type="entry name" value="USP_2"/>
    <property type="match status" value="1"/>
</dbReference>
<evidence type="ECO:0000256" key="6">
    <source>
        <dbReference type="ARBA" id="ARBA00022801"/>
    </source>
</evidence>
<feature type="region of interest" description="Disordered" evidence="13">
    <location>
        <begin position="429"/>
        <end position="496"/>
    </location>
</feature>
<evidence type="ECO:0000256" key="4">
    <source>
        <dbReference type="ARBA" id="ARBA00022670"/>
    </source>
</evidence>
<evidence type="ECO:0000313" key="16">
    <source>
        <dbReference type="Proteomes" id="UP000593567"/>
    </source>
</evidence>
<accession>A0A7J7J1W2</accession>
<feature type="compositionally biased region" description="Polar residues" evidence="13">
    <location>
        <begin position="689"/>
        <end position="717"/>
    </location>
</feature>
<feature type="domain" description="USP" evidence="14">
    <location>
        <begin position="121"/>
        <end position="425"/>
    </location>
</feature>
<dbReference type="GO" id="GO:0004843">
    <property type="term" value="F:cysteine-type deubiquitinase activity"/>
    <property type="evidence" value="ECO:0007669"/>
    <property type="project" value="UniProtKB-EC"/>
</dbReference>
<dbReference type="PROSITE" id="PS00972">
    <property type="entry name" value="USP_1"/>
    <property type="match status" value="1"/>
</dbReference>
<feature type="compositionally biased region" description="Polar residues" evidence="13">
    <location>
        <begin position="581"/>
        <end position="603"/>
    </location>
</feature>
<organism evidence="15 16">
    <name type="scientific">Bugula neritina</name>
    <name type="common">Brown bryozoan</name>
    <name type="synonym">Sertularia neritina</name>
    <dbReference type="NCBI Taxonomy" id="10212"/>
    <lineage>
        <taxon>Eukaryota</taxon>
        <taxon>Metazoa</taxon>
        <taxon>Spiralia</taxon>
        <taxon>Lophotrochozoa</taxon>
        <taxon>Bryozoa</taxon>
        <taxon>Gymnolaemata</taxon>
        <taxon>Cheilostomatida</taxon>
        <taxon>Flustrina</taxon>
        <taxon>Buguloidea</taxon>
        <taxon>Bugulidae</taxon>
        <taxon>Bugula</taxon>
    </lineage>
</organism>
<dbReference type="GO" id="GO:0016579">
    <property type="term" value="P:protein deubiquitination"/>
    <property type="evidence" value="ECO:0007669"/>
    <property type="project" value="InterPro"/>
</dbReference>
<name>A0A7J7J1W2_BUGNE</name>
<gene>
    <name evidence="15" type="ORF">EB796_022245</name>
</gene>
<proteinExistence type="inferred from homology"/>
<keyword evidence="6" id="KW-0378">Hydrolase</keyword>
<dbReference type="GO" id="GO:0006508">
    <property type="term" value="P:proteolysis"/>
    <property type="evidence" value="ECO:0007669"/>
    <property type="project" value="UniProtKB-KW"/>
</dbReference>
<evidence type="ECO:0000256" key="2">
    <source>
        <dbReference type="ARBA" id="ARBA00009085"/>
    </source>
</evidence>
<dbReference type="PROSITE" id="PS50235">
    <property type="entry name" value="USP_3"/>
    <property type="match status" value="1"/>
</dbReference>
<feature type="compositionally biased region" description="Low complexity" evidence="13">
    <location>
        <begin position="438"/>
        <end position="447"/>
    </location>
</feature>
<dbReference type="PANTHER" id="PTHR24006:SF758">
    <property type="entry name" value="UBIQUITIN CARBOXYL-TERMINAL HYDROLASE 36"/>
    <property type="match status" value="1"/>
</dbReference>
<comment type="caution">
    <text evidence="15">The sequence shown here is derived from an EMBL/GenBank/DDBJ whole genome shotgun (WGS) entry which is preliminary data.</text>
</comment>
<evidence type="ECO:0000256" key="11">
    <source>
        <dbReference type="ARBA" id="ARBA00042420"/>
    </source>
</evidence>
<evidence type="ECO:0000256" key="1">
    <source>
        <dbReference type="ARBA" id="ARBA00000707"/>
    </source>
</evidence>
<keyword evidence="5" id="KW-0833">Ubl conjugation pathway</keyword>
<evidence type="ECO:0000256" key="3">
    <source>
        <dbReference type="ARBA" id="ARBA00012759"/>
    </source>
</evidence>